<reference evidence="2" key="1">
    <citation type="journal article" date="2018" name="BMC Genomics">
        <title>Genomic insights into host adaptation between the wheat stripe rust pathogen (Puccinia striiformis f. sp. tritici) and the barley stripe rust pathogen (Puccinia striiformis f. sp. hordei).</title>
        <authorList>
            <person name="Xia C."/>
            <person name="Wang M."/>
            <person name="Yin C."/>
            <person name="Cornejo O.E."/>
            <person name="Hulbert S.H."/>
            <person name="Chen X."/>
        </authorList>
    </citation>
    <scope>NUCLEOTIDE SEQUENCE [LARGE SCALE GENOMIC DNA]</scope>
    <source>
        <strain evidence="2">93-210</strain>
    </source>
</reference>
<dbReference type="EMBL" id="CM045880">
    <property type="protein sequence ID" value="KAI7938282.1"/>
    <property type="molecule type" value="Genomic_DNA"/>
</dbReference>
<reference evidence="1 2" key="3">
    <citation type="journal article" date="2022" name="Microbiol. Spectr.">
        <title>Folding features and dynamics of 3D genome architecture in plant fungal pathogens.</title>
        <authorList>
            <person name="Xia C."/>
        </authorList>
    </citation>
    <scope>NUCLEOTIDE SEQUENCE [LARGE SCALE GENOMIC DNA]</scope>
    <source>
        <strain evidence="1 2">93-210</strain>
    </source>
</reference>
<protein>
    <submittedName>
        <fullName evidence="1">Uncharacterized protein</fullName>
    </submittedName>
</protein>
<sequence>METPPQPTHSVAELRSRLKQAGFGEDQIDLFLEEAGETLVAEYIEDFKSFFDALPKDSPNATLHESCWDAFIVRSADFEWLTTMLYIRDDSNLKRRALKLAFLRNHPQFYVKPEINSKMMLRALEAKTNQEARTILEIGLLQASGSILSKGYDSPFLRSDIIVQPILKTLNDYTKKWKPSDYDAPYATLMGPSMSGKTRLVMEMSQHICVVHVCLRAPDSDGGGSRLQDFTGYPPRSALAEHILMEDRKDINAYYKSLIASILQVVANFFNQQDPGMKKKDRLKAWNDYTEVASLGTLARSDRTQKKFTGDVLEEMEKPRLRNYNRLNEAVIAMSNSTQFINTGSSTRVLLAFDEARALVRIPGPYNEISLFDTFRHTIRNIAPDKGFFAVLVDTIFPVADLSIASQWDPCPRYDLVRREEHFAPIYEIASFDAMVPTEPPRSWEQLVSLERLLNYGFPIFGAYFRDALAEQQDPYQVYEAILRLAHSKLRGAARHSLTKAQAFAFLGPTIQPRIKGAFHLNAELIGAHAALCDHISPGCDMVFSNYPSQFTFAAAVVYSMSKEKWIQCIKALTKHGQHGLDDWAGAGYLASRIILLHAMQVSMNRSMEEGAQYGRPVRLVNFLEVLTGKEAKHLDLGSIDPDQKEDLLKHGMIFWNHFSRITYSPRPDELLQFMYRGTAAQCDPIKCGLDQIFTIYLKRDSDDLDEKNISYCGIQAKNREFDLEFVDDDYVKTNTYSPVKLQNNNPYLILHMNLNNTKDGRDDRPTPTPKNDDSLPDKRQATLVFDGLHSYDWLNQPLIDALEELINVEPGFEQLQSDEIGKHYTKLINPCQG</sequence>
<keyword evidence="2" id="KW-1185">Reference proteome</keyword>
<gene>
    <name evidence="1" type="ORF">MJO28_015202</name>
</gene>
<name>A0ACC0DS84_9BASI</name>
<organism evidence="1 2">
    <name type="scientific">Puccinia striiformis f. sp. tritici</name>
    <dbReference type="NCBI Taxonomy" id="168172"/>
    <lineage>
        <taxon>Eukaryota</taxon>
        <taxon>Fungi</taxon>
        <taxon>Dikarya</taxon>
        <taxon>Basidiomycota</taxon>
        <taxon>Pucciniomycotina</taxon>
        <taxon>Pucciniomycetes</taxon>
        <taxon>Pucciniales</taxon>
        <taxon>Pucciniaceae</taxon>
        <taxon>Puccinia</taxon>
    </lineage>
</organism>
<dbReference type="Proteomes" id="UP001060170">
    <property type="component" value="Chromosome 16"/>
</dbReference>
<proteinExistence type="predicted"/>
<accession>A0ACC0DS84</accession>
<reference evidence="2" key="2">
    <citation type="journal article" date="2018" name="Mol. Plant Microbe Interact.">
        <title>Genome sequence resources for the wheat stripe rust pathogen (Puccinia striiformis f. sp. tritici) and the barley stripe rust pathogen (Puccinia striiformis f. sp. hordei).</title>
        <authorList>
            <person name="Xia C."/>
            <person name="Wang M."/>
            <person name="Yin C."/>
            <person name="Cornejo O.E."/>
            <person name="Hulbert S.H."/>
            <person name="Chen X."/>
        </authorList>
    </citation>
    <scope>NUCLEOTIDE SEQUENCE [LARGE SCALE GENOMIC DNA]</scope>
    <source>
        <strain evidence="2">93-210</strain>
    </source>
</reference>
<evidence type="ECO:0000313" key="1">
    <source>
        <dbReference type="EMBL" id="KAI7938282.1"/>
    </source>
</evidence>
<evidence type="ECO:0000313" key="2">
    <source>
        <dbReference type="Proteomes" id="UP001060170"/>
    </source>
</evidence>
<comment type="caution">
    <text evidence="1">The sequence shown here is derived from an EMBL/GenBank/DDBJ whole genome shotgun (WGS) entry which is preliminary data.</text>
</comment>